<keyword evidence="3" id="KW-1185">Reference proteome</keyword>
<name>A0A3D8LD55_9BACT</name>
<dbReference type="GO" id="GO:0016758">
    <property type="term" value="F:hexosyltransferase activity"/>
    <property type="evidence" value="ECO:0007669"/>
    <property type="project" value="UniProtKB-ARBA"/>
</dbReference>
<dbReference type="Proteomes" id="UP000256708">
    <property type="component" value="Unassembled WGS sequence"/>
</dbReference>
<protein>
    <submittedName>
        <fullName evidence="2">Glycosyltransferase</fullName>
    </submittedName>
</protein>
<reference evidence="3" key="1">
    <citation type="submission" date="2018-08" db="EMBL/GenBank/DDBJ databases">
        <authorList>
            <person name="Liu Z.-W."/>
            <person name="Du Z.-J."/>
        </authorList>
    </citation>
    <scope>NUCLEOTIDE SEQUENCE [LARGE SCALE GENOMIC DNA]</scope>
    <source>
        <strain evidence="3">H4X</strain>
    </source>
</reference>
<feature type="domain" description="Glycosyltransferase 2-like" evidence="1">
    <location>
        <begin position="4"/>
        <end position="143"/>
    </location>
</feature>
<organism evidence="2 3">
    <name type="scientific">Pontibacter diazotrophicus</name>
    <dbReference type="NCBI Taxonomy" id="1400979"/>
    <lineage>
        <taxon>Bacteria</taxon>
        <taxon>Pseudomonadati</taxon>
        <taxon>Bacteroidota</taxon>
        <taxon>Cytophagia</taxon>
        <taxon>Cytophagales</taxon>
        <taxon>Hymenobacteraceae</taxon>
        <taxon>Pontibacter</taxon>
    </lineage>
</organism>
<dbReference type="SUPFAM" id="SSF53448">
    <property type="entry name" value="Nucleotide-diphospho-sugar transferases"/>
    <property type="match status" value="1"/>
</dbReference>
<dbReference type="OrthoDB" id="9788101at2"/>
<proteinExistence type="predicted"/>
<comment type="caution">
    <text evidence="2">The sequence shown here is derived from an EMBL/GenBank/DDBJ whole genome shotgun (WGS) entry which is preliminary data.</text>
</comment>
<dbReference type="RefSeq" id="WP_115565984.1">
    <property type="nucleotide sequence ID" value="NZ_QRGR01000012.1"/>
</dbReference>
<gene>
    <name evidence="2" type="ORF">DXT99_13005</name>
</gene>
<evidence type="ECO:0000313" key="2">
    <source>
        <dbReference type="EMBL" id="RDV14872.1"/>
    </source>
</evidence>
<sequence length="260" mass="30140">MEVSVITINYNNELGLKKTFDSVFSQSLEDFEYIVIDGGSTDGSAEIITHYSSKFTYWCSEPDRGIYNALNKGISKANGEYLLFLNSGDCFFDVNTIYNCLSIFKKNPSADIYYGDISVVNSKGKEDFLKKFPNKLDLDYFQSNTINHQASLIRADLFKEFGLYPERYKLASDYWLFLKSLLNNKVYMHLDFPMVTYDNSGLSATNYQGYKEEKEIIWESLVPECVLDLMKENKKYKQLHKQKIIKAAIKLNSNLKRLRF</sequence>
<dbReference type="InterPro" id="IPR029044">
    <property type="entry name" value="Nucleotide-diphossugar_trans"/>
</dbReference>
<dbReference type="InterPro" id="IPR001173">
    <property type="entry name" value="Glyco_trans_2-like"/>
</dbReference>
<dbReference type="Gene3D" id="3.90.550.10">
    <property type="entry name" value="Spore Coat Polysaccharide Biosynthesis Protein SpsA, Chain A"/>
    <property type="match status" value="1"/>
</dbReference>
<dbReference type="PANTHER" id="PTHR22916:SF67">
    <property type="entry name" value="COLANIC ACID BIOSYNTHESIS GLYCOSYL TRANSFERASE WCAE-RELATED"/>
    <property type="match status" value="1"/>
</dbReference>
<evidence type="ECO:0000313" key="3">
    <source>
        <dbReference type="Proteomes" id="UP000256708"/>
    </source>
</evidence>
<dbReference type="PANTHER" id="PTHR22916">
    <property type="entry name" value="GLYCOSYLTRANSFERASE"/>
    <property type="match status" value="1"/>
</dbReference>
<evidence type="ECO:0000259" key="1">
    <source>
        <dbReference type="Pfam" id="PF00535"/>
    </source>
</evidence>
<dbReference type="Pfam" id="PF00535">
    <property type="entry name" value="Glycos_transf_2"/>
    <property type="match status" value="1"/>
</dbReference>
<dbReference type="CDD" id="cd06433">
    <property type="entry name" value="GT_2_WfgS_like"/>
    <property type="match status" value="1"/>
</dbReference>
<keyword evidence="2" id="KW-0808">Transferase</keyword>
<dbReference type="AlphaFoldDB" id="A0A3D8LD55"/>
<dbReference type="EMBL" id="QRGR01000012">
    <property type="protein sequence ID" value="RDV14872.1"/>
    <property type="molecule type" value="Genomic_DNA"/>
</dbReference>
<accession>A0A3D8LD55</accession>